<dbReference type="Proteomes" id="UP000021369">
    <property type="component" value="Unassembled WGS sequence"/>
</dbReference>
<keyword evidence="1" id="KW-0472">Membrane</keyword>
<protein>
    <submittedName>
        <fullName evidence="2">Uncharacterized protein</fullName>
    </submittedName>
</protein>
<dbReference type="OrthoDB" id="9900096at2"/>
<keyword evidence="3" id="KW-1185">Reference proteome</keyword>
<accession>A0A011UK19</accession>
<reference evidence="2 3" key="1">
    <citation type="submission" date="2013-06" db="EMBL/GenBank/DDBJ databases">
        <title>Rumen cellulosomics: divergent fiber-degrading strategies revealed by comparative genome-wide analysis of six Ruminococcal strains.</title>
        <authorList>
            <person name="Dassa B."/>
            <person name="Borovok I."/>
            <person name="Lamed R."/>
            <person name="Flint H."/>
            <person name="Yeoman C.J."/>
            <person name="White B."/>
            <person name="Bayer E.A."/>
        </authorList>
    </citation>
    <scope>NUCLEOTIDE SEQUENCE [LARGE SCALE GENOMIC DNA]</scope>
    <source>
        <strain evidence="2 3">SY3</strain>
    </source>
</reference>
<evidence type="ECO:0000313" key="2">
    <source>
        <dbReference type="EMBL" id="EXM40969.1"/>
    </source>
</evidence>
<feature type="transmembrane region" description="Helical" evidence="1">
    <location>
        <begin position="22"/>
        <end position="48"/>
    </location>
</feature>
<name>A0A011UK19_RUMAL</name>
<organism evidence="2 3">
    <name type="scientific">Ruminococcus albus SY3</name>
    <dbReference type="NCBI Taxonomy" id="1341156"/>
    <lineage>
        <taxon>Bacteria</taxon>
        <taxon>Bacillati</taxon>
        <taxon>Bacillota</taxon>
        <taxon>Clostridia</taxon>
        <taxon>Eubacteriales</taxon>
        <taxon>Oscillospiraceae</taxon>
        <taxon>Ruminococcus</taxon>
    </lineage>
</organism>
<dbReference type="RefSeq" id="WP_024857437.1">
    <property type="nucleotide sequence ID" value="NZ_JEOB01000001.1"/>
</dbReference>
<dbReference type="PATRIC" id="fig|1341156.4.peg.79"/>
<evidence type="ECO:0000313" key="3">
    <source>
        <dbReference type="Proteomes" id="UP000021369"/>
    </source>
</evidence>
<keyword evidence="1" id="KW-0812">Transmembrane</keyword>
<sequence length="61" mass="6829">MTKIRKIFESSPKNREAEGAEFVALGLIWMLMDGMMPIGIVFMAIGIGDMARGRKEKKNRG</sequence>
<proteinExistence type="predicted"/>
<dbReference type="AlphaFoldDB" id="A0A011UK19"/>
<keyword evidence="1" id="KW-1133">Transmembrane helix</keyword>
<gene>
    <name evidence="2" type="ORF">RASY3_01785</name>
</gene>
<dbReference type="EMBL" id="JEOB01000001">
    <property type="protein sequence ID" value="EXM40969.1"/>
    <property type="molecule type" value="Genomic_DNA"/>
</dbReference>
<comment type="caution">
    <text evidence="2">The sequence shown here is derived from an EMBL/GenBank/DDBJ whole genome shotgun (WGS) entry which is preliminary data.</text>
</comment>
<evidence type="ECO:0000256" key="1">
    <source>
        <dbReference type="SAM" id="Phobius"/>
    </source>
</evidence>